<dbReference type="Gene3D" id="2.40.50.100">
    <property type="match status" value="1"/>
</dbReference>
<feature type="domain" description="Multidrug resistance protein MdtA-like barrel-sandwich hybrid" evidence="3">
    <location>
        <begin position="57"/>
        <end position="174"/>
    </location>
</feature>
<protein>
    <submittedName>
        <fullName evidence="6">Efflux RND transporter periplasmic adaptor subunit</fullName>
    </submittedName>
</protein>
<evidence type="ECO:0000256" key="2">
    <source>
        <dbReference type="SAM" id="Coils"/>
    </source>
</evidence>
<dbReference type="GO" id="GO:1990281">
    <property type="term" value="C:efflux pump complex"/>
    <property type="evidence" value="ECO:0007669"/>
    <property type="project" value="TreeGrafter"/>
</dbReference>
<feature type="domain" description="CzcB-like C-terminal circularly permuted SH3-like" evidence="5">
    <location>
        <begin position="271"/>
        <end position="322"/>
    </location>
</feature>
<proteinExistence type="inferred from homology"/>
<dbReference type="InterPro" id="IPR058625">
    <property type="entry name" value="MdtA-like_BSH"/>
</dbReference>
<reference evidence="6" key="1">
    <citation type="journal article" date="2020" name="mSystems">
        <title>Genome- and Community-Level Interaction Insights into Carbon Utilization and Element Cycling Functions of Hydrothermarchaeota in Hydrothermal Sediment.</title>
        <authorList>
            <person name="Zhou Z."/>
            <person name="Liu Y."/>
            <person name="Xu W."/>
            <person name="Pan J."/>
            <person name="Luo Z.H."/>
            <person name="Li M."/>
        </authorList>
    </citation>
    <scope>NUCLEOTIDE SEQUENCE [LARGE SCALE GENOMIC DNA]</scope>
    <source>
        <strain evidence="6">SpSt-210</strain>
    </source>
</reference>
<dbReference type="InterPro" id="IPR058792">
    <property type="entry name" value="Beta-barrel_RND_2"/>
</dbReference>
<dbReference type="InterPro" id="IPR006143">
    <property type="entry name" value="RND_pump_MFP"/>
</dbReference>
<dbReference type="InterPro" id="IPR058649">
    <property type="entry name" value="CzcB_C"/>
</dbReference>
<evidence type="ECO:0000313" key="6">
    <source>
        <dbReference type="EMBL" id="HEG91146.1"/>
    </source>
</evidence>
<gene>
    <name evidence="6" type="ORF">ENP34_06855</name>
</gene>
<dbReference type="AlphaFoldDB" id="A0A831TFT8"/>
<dbReference type="GO" id="GO:0015562">
    <property type="term" value="F:efflux transmembrane transporter activity"/>
    <property type="evidence" value="ECO:0007669"/>
    <property type="project" value="TreeGrafter"/>
</dbReference>
<evidence type="ECO:0000259" key="4">
    <source>
        <dbReference type="Pfam" id="PF25954"/>
    </source>
</evidence>
<dbReference type="Gene3D" id="2.40.30.170">
    <property type="match status" value="1"/>
</dbReference>
<name>A0A831TFT8_9BACT</name>
<dbReference type="Gene3D" id="2.40.420.20">
    <property type="match status" value="1"/>
</dbReference>
<dbReference type="NCBIfam" id="TIGR01730">
    <property type="entry name" value="RND_mfp"/>
    <property type="match status" value="1"/>
</dbReference>
<dbReference type="Pfam" id="PF25954">
    <property type="entry name" value="Beta-barrel_RND_2"/>
    <property type="match status" value="1"/>
</dbReference>
<evidence type="ECO:0000259" key="5">
    <source>
        <dbReference type="Pfam" id="PF25975"/>
    </source>
</evidence>
<dbReference type="Pfam" id="PF25975">
    <property type="entry name" value="CzcB_C"/>
    <property type="match status" value="1"/>
</dbReference>
<dbReference type="EMBL" id="DSIY01000164">
    <property type="protein sequence ID" value="HEG91146.1"/>
    <property type="molecule type" value="Genomic_DNA"/>
</dbReference>
<feature type="coiled-coil region" evidence="2">
    <location>
        <begin position="118"/>
        <end position="152"/>
    </location>
</feature>
<comment type="similarity">
    <text evidence="1">Belongs to the membrane fusion protein (MFP) (TC 8.A.1) family.</text>
</comment>
<evidence type="ECO:0000259" key="3">
    <source>
        <dbReference type="Pfam" id="PF25917"/>
    </source>
</evidence>
<dbReference type="PANTHER" id="PTHR30469:SF33">
    <property type="entry name" value="SLR1207 PROTEIN"/>
    <property type="match status" value="1"/>
</dbReference>
<evidence type="ECO:0000256" key="1">
    <source>
        <dbReference type="ARBA" id="ARBA00009477"/>
    </source>
</evidence>
<keyword evidence="2" id="KW-0175">Coiled coil</keyword>
<dbReference type="PANTHER" id="PTHR30469">
    <property type="entry name" value="MULTIDRUG RESISTANCE PROTEIN MDTA"/>
    <property type="match status" value="1"/>
</dbReference>
<comment type="caution">
    <text evidence="6">The sequence shown here is derived from an EMBL/GenBank/DDBJ whole genome shotgun (WGS) entry which is preliminary data.</text>
</comment>
<organism evidence="6">
    <name type="scientific">Thermorudis peleae</name>
    <dbReference type="NCBI Taxonomy" id="1382356"/>
    <lineage>
        <taxon>Bacteria</taxon>
        <taxon>Pseudomonadati</taxon>
        <taxon>Thermomicrobiota</taxon>
        <taxon>Thermomicrobia</taxon>
        <taxon>Thermomicrobia incertae sedis</taxon>
        <taxon>Thermorudis</taxon>
    </lineage>
</organism>
<dbReference type="SUPFAM" id="SSF111369">
    <property type="entry name" value="HlyD-like secretion proteins"/>
    <property type="match status" value="1"/>
</dbReference>
<accession>A0A831TFT8</accession>
<dbReference type="Pfam" id="PF25917">
    <property type="entry name" value="BSH_RND"/>
    <property type="match status" value="1"/>
</dbReference>
<feature type="domain" description="CusB-like beta-barrel" evidence="4">
    <location>
        <begin position="189"/>
        <end position="262"/>
    </location>
</feature>
<sequence length="325" mass="34444">MNRRRLAVIALGVLLLVVIVLILNSQRHGQPETWTVRRGDIEGTIEVSGRIAPAHPVAVRSAVESRVETIAVEVGDRVQAGDILVTLDPAPLEARLSQVEDQLLAAEVAVAMLDRSGQEAALEDRLIAEQRLRQAEEAYQEAQRALAETFILAPIEGVVLEVPVTSGMPVGAGTVVAQLADLRDLGVSAGFDEVDLAYVQPGTAVIVSVDAFPGQEIPGRIATLATVAQQAAGVTSFPAFIALDTPEGLALRPGMTATVRVSAVLRSGVLVVPEQAVRTVGERAFVTVVTERGQEEREVQLGLRSGGMVEVASGLQEGERVILRE</sequence>